<dbReference type="EnsemblMetazoa" id="Aqu2.1.19718_001">
    <property type="protein sequence ID" value="Aqu2.1.19718_001"/>
    <property type="gene ID" value="Aqu2.1.19718"/>
</dbReference>
<feature type="region of interest" description="Disordered" evidence="1">
    <location>
        <begin position="178"/>
        <end position="198"/>
    </location>
</feature>
<dbReference type="AlphaFoldDB" id="A0A1X7TWF9"/>
<sequence>MAEQEGEGYTYPAPGDESTADQTRTTEGGVLVVDDRSSEDIIKQLVGRVDTLSIEYNKILLTVDDLKKRNQQDQNVKDQLSDIETRLTVFTQQAFMNHRKRIVHESKNFAAKLKGLSESIDQESAKFESILDNAYKKMDEISDQFQMFHATSHAYRYPITVLSEKVEDLDTRVSILEGGEGRAQSLEPHDLDDEDHHDLADEDHHDLADEDHHDPIIMND</sequence>
<protein>
    <submittedName>
        <fullName evidence="2">Uncharacterized protein</fullName>
    </submittedName>
</protein>
<proteinExistence type="predicted"/>
<organism evidence="2">
    <name type="scientific">Amphimedon queenslandica</name>
    <name type="common">Sponge</name>
    <dbReference type="NCBI Taxonomy" id="400682"/>
    <lineage>
        <taxon>Eukaryota</taxon>
        <taxon>Metazoa</taxon>
        <taxon>Porifera</taxon>
        <taxon>Demospongiae</taxon>
        <taxon>Heteroscleromorpha</taxon>
        <taxon>Haplosclerida</taxon>
        <taxon>Niphatidae</taxon>
        <taxon>Amphimedon</taxon>
    </lineage>
</organism>
<name>A0A1X7TWF9_AMPQE</name>
<feature type="region of interest" description="Disordered" evidence="1">
    <location>
        <begin position="1"/>
        <end position="29"/>
    </location>
</feature>
<reference evidence="2" key="1">
    <citation type="submission" date="2017-05" db="UniProtKB">
        <authorList>
            <consortium name="EnsemblMetazoa"/>
        </authorList>
    </citation>
    <scope>IDENTIFICATION</scope>
</reference>
<accession>A0A1X7TWF9</accession>
<evidence type="ECO:0000313" key="2">
    <source>
        <dbReference type="EnsemblMetazoa" id="Aqu2.1.19718_001"/>
    </source>
</evidence>
<dbReference type="InParanoid" id="A0A1X7TWF9"/>
<evidence type="ECO:0000256" key="1">
    <source>
        <dbReference type="SAM" id="MobiDB-lite"/>
    </source>
</evidence>